<proteinExistence type="predicted"/>
<dbReference type="EMBL" id="HBNR01069220">
    <property type="protein sequence ID" value="CAE4643094.1"/>
    <property type="molecule type" value="Transcribed_RNA"/>
</dbReference>
<protein>
    <submittedName>
        <fullName evidence="1">Uncharacterized protein</fullName>
    </submittedName>
</protein>
<organism evidence="1">
    <name type="scientific">Alexandrium monilatum</name>
    <dbReference type="NCBI Taxonomy" id="311494"/>
    <lineage>
        <taxon>Eukaryota</taxon>
        <taxon>Sar</taxon>
        <taxon>Alveolata</taxon>
        <taxon>Dinophyceae</taxon>
        <taxon>Gonyaulacales</taxon>
        <taxon>Pyrocystaceae</taxon>
        <taxon>Alexandrium</taxon>
    </lineage>
</organism>
<evidence type="ECO:0000313" key="1">
    <source>
        <dbReference type="EMBL" id="CAE4643094.1"/>
    </source>
</evidence>
<gene>
    <name evidence="1" type="ORF">AMON00008_LOCUS49024</name>
</gene>
<dbReference type="AlphaFoldDB" id="A0A7S4SEF6"/>
<sequence>MAQAPCQRGGRVRGGRPWGLPLCRLLGESEGAPRTAQQRARDRAALRASWDQELVLQLAPAEEDATWQAICQAACGEAAQDESRYQELFVRLAARNETAADQPPASA</sequence>
<reference evidence="1" key="1">
    <citation type="submission" date="2021-01" db="EMBL/GenBank/DDBJ databases">
        <authorList>
            <person name="Corre E."/>
            <person name="Pelletier E."/>
            <person name="Niang G."/>
            <person name="Scheremetjew M."/>
            <person name="Finn R."/>
            <person name="Kale V."/>
            <person name="Holt S."/>
            <person name="Cochrane G."/>
            <person name="Meng A."/>
            <person name="Brown T."/>
            <person name="Cohen L."/>
        </authorList>
    </citation>
    <scope>NUCLEOTIDE SEQUENCE</scope>
    <source>
        <strain evidence="1">CCMP3105</strain>
    </source>
</reference>
<accession>A0A7S4SEF6</accession>
<name>A0A7S4SEF6_9DINO</name>